<organism evidence="1 2">
    <name type="scientific">Archangium gephyra</name>
    <dbReference type="NCBI Taxonomy" id="48"/>
    <lineage>
        <taxon>Bacteria</taxon>
        <taxon>Pseudomonadati</taxon>
        <taxon>Myxococcota</taxon>
        <taxon>Myxococcia</taxon>
        <taxon>Myxococcales</taxon>
        <taxon>Cystobacterineae</taxon>
        <taxon>Archangiaceae</taxon>
        <taxon>Archangium</taxon>
    </lineage>
</organism>
<gene>
    <name evidence="1" type="ORF">DI536_09140</name>
</gene>
<comment type="caution">
    <text evidence="1">The sequence shown here is derived from an EMBL/GenBank/DDBJ whole genome shotgun (WGS) entry which is preliminary data.</text>
</comment>
<protein>
    <submittedName>
        <fullName evidence="1">Uncharacterized protein</fullName>
    </submittedName>
</protein>
<dbReference type="Proteomes" id="UP000249061">
    <property type="component" value="Unassembled WGS sequence"/>
</dbReference>
<name>A0A2W5TMA8_9BACT</name>
<accession>A0A2W5TMA8</accession>
<proteinExistence type="predicted"/>
<dbReference type="EMBL" id="QFQP01000006">
    <property type="protein sequence ID" value="PZR14937.1"/>
    <property type="molecule type" value="Genomic_DNA"/>
</dbReference>
<evidence type="ECO:0000313" key="1">
    <source>
        <dbReference type="EMBL" id="PZR14937.1"/>
    </source>
</evidence>
<evidence type="ECO:0000313" key="2">
    <source>
        <dbReference type="Proteomes" id="UP000249061"/>
    </source>
</evidence>
<sequence length="266" mass="30006">MRRFALLVSFCFVACLDQTPPETAPEEVDANLKWFWVNGDDADDALLIDGASKLAVAGKADTRTAPLKGQMRNRLEVSDLVKFGLENNEPANARGVILVNLFDCSLDKLETILSAKDQKAQYAGVYESYDRTFTVSDPEAFNSKRVDRINWDIAMRVALPLGDVYDSNVKGGLRRVKGGANGDFIIARTYLTAPATFMNPNTTSYFKQDYQIEVFWEQSPGRIFHAYGMWREIKTYDLTIEDNGFLNIVLDNLKKWDDGTQDLCKK</sequence>
<dbReference type="AlphaFoldDB" id="A0A2W5TMA8"/>
<reference evidence="1 2" key="1">
    <citation type="submission" date="2017-08" db="EMBL/GenBank/DDBJ databases">
        <title>Infants hospitalized years apart are colonized by the same room-sourced microbial strains.</title>
        <authorList>
            <person name="Brooks B."/>
            <person name="Olm M.R."/>
            <person name="Firek B.A."/>
            <person name="Baker R."/>
            <person name="Thomas B.C."/>
            <person name="Morowitz M.J."/>
            <person name="Banfield J.F."/>
        </authorList>
    </citation>
    <scope>NUCLEOTIDE SEQUENCE [LARGE SCALE GENOMIC DNA]</scope>
    <source>
        <strain evidence="1">S2_003_000_R2_14</strain>
    </source>
</reference>